<dbReference type="FunFam" id="3.50.50.60:FF:000025">
    <property type="entry name" value="Dihydrolipoyl dehydrogenase"/>
    <property type="match status" value="1"/>
</dbReference>
<dbReference type="Proteomes" id="UP000023152">
    <property type="component" value="Unassembled WGS sequence"/>
</dbReference>
<dbReference type="Gene3D" id="3.50.50.60">
    <property type="entry name" value="FAD/NAD(P)-binding domain"/>
    <property type="match status" value="2"/>
</dbReference>
<gene>
    <name evidence="6" type="ORF">RFI_21246</name>
</gene>
<dbReference type="GO" id="GO:0045252">
    <property type="term" value="C:oxoglutarate dehydrogenase complex"/>
    <property type="evidence" value="ECO:0007669"/>
    <property type="project" value="TreeGrafter"/>
</dbReference>
<dbReference type="GO" id="GO:0005739">
    <property type="term" value="C:mitochondrion"/>
    <property type="evidence" value="ECO:0007669"/>
    <property type="project" value="TreeGrafter"/>
</dbReference>
<dbReference type="GO" id="GO:0006103">
    <property type="term" value="P:2-oxoglutarate metabolic process"/>
    <property type="evidence" value="ECO:0007669"/>
    <property type="project" value="TreeGrafter"/>
</dbReference>
<accession>X6MRN2</accession>
<dbReference type="PRINTS" id="PR00411">
    <property type="entry name" value="PNDRDTASEI"/>
</dbReference>
<proteinExistence type="inferred from homology"/>
<evidence type="ECO:0000256" key="3">
    <source>
        <dbReference type="ARBA" id="ARBA00023157"/>
    </source>
</evidence>
<sequence length="187" mass="20222">VDYAKGWGKITGKNQVTVKLADGKEEKITTKNIVIATGSESSKLPGVDIDEKDIVSSTGALSFAEVPKKLVVVGAGVIGLELGSVWSRLGSEVTIVEYLDRILPGIDNDVAARFHKILQKQGLKFKLGAAVQLVKKEASGYNIVVKDQQKGTQEALVADKVLIAIGRRPYTNGLGIQVWFFFFCFVV</sequence>
<comment type="similarity">
    <text evidence="1">Belongs to the class-I pyridine nucleotide-disulfide oxidoreductase family.</text>
</comment>
<name>X6MRN2_RETFI</name>
<comment type="caution">
    <text evidence="6">The sequence shown here is derived from an EMBL/GenBank/DDBJ whole genome shotgun (WGS) entry which is preliminary data.</text>
</comment>
<evidence type="ECO:0000259" key="5">
    <source>
        <dbReference type="Pfam" id="PF07992"/>
    </source>
</evidence>
<dbReference type="PRINTS" id="PR00368">
    <property type="entry name" value="FADPNR"/>
</dbReference>
<evidence type="ECO:0000313" key="6">
    <source>
        <dbReference type="EMBL" id="ETO16112.1"/>
    </source>
</evidence>
<protein>
    <submittedName>
        <fullName evidence="6">Dihydrolipoamide dehydrogenase</fullName>
    </submittedName>
</protein>
<evidence type="ECO:0000313" key="7">
    <source>
        <dbReference type="Proteomes" id="UP000023152"/>
    </source>
</evidence>
<dbReference type="OrthoDB" id="361797at2759"/>
<dbReference type="EMBL" id="ASPP01018562">
    <property type="protein sequence ID" value="ETO16112.1"/>
    <property type="molecule type" value="Genomic_DNA"/>
</dbReference>
<dbReference type="PANTHER" id="PTHR22912:SF151">
    <property type="entry name" value="DIHYDROLIPOYL DEHYDROGENASE, MITOCHONDRIAL"/>
    <property type="match status" value="1"/>
</dbReference>
<dbReference type="PANTHER" id="PTHR22912">
    <property type="entry name" value="DISULFIDE OXIDOREDUCTASE"/>
    <property type="match status" value="1"/>
</dbReference>
<dbReference type="AlphaFoldDB" id="X6MRN2"/>
<keyword evidence="2" id="KW-0520">NAD</keyword>
<evidence type="ECO:0000256" key="4">
    <source>
        <dbReference type="ARBA" id="ARBA00023284"/>
    </source>
</evidence>
<feature type="domain" description="FAD/NAD(P)-binding" evidence="5">
    <location>
        <begin position="4"/>
        <end position="174"/>
    </location>
</feature>
<dbReference type="InterPro" id="IPR023753">
    <property type="entry name" value="FAD/NAD-binding_dom"/>
</dbReference>
<dbReference type="InterPro" id="IPR036188">
    <property type="entry name" value="FAD/NAD-bd_sf"/>
</dbReference>
<feature type="non-terminal residue" evidence="6">
    <location>
        <position position="1"/>
    </location>
</feature>
<dbReference type="InterPro" id="IPR050151">
    <property type="entry name" value="Class-I_Pyr_Nuc-Dis_Oxidored"/>
</dbReference>
<keyword evidence="4" id="KW-0676">Redox-active center</keyword>
<reference evidence="6 7" key="1">
    <citation type="journal article" date="2013" name="Curr. Biol.">
        <title>The Genome of the Foraminiferan Reticulomyxa filosa.</title>
        <authorList>
            <person name="Glockner G."/>
            <person name="Hulsmann N."/>
            <person name="Schleicher M."/>
            <person name="Noegel A.A."/>
            <person name="Eichinger L."/>
            <person name="Gallinger C."/>
            <person name="Pawlowski J."/>
            <person name="Sierra R."/>
            <person name="Euteneuer U."/>
            <person name="Pillet L."/>
            <person name="Moustafa A."/>
            <person name="Platzer M."/>
            <person name="Groth M."/>
            <person name="Szafranski K."/>
            <person name="Schliwa M."/>
        </authorList>
    </citation>
    <scope>NUCLEOTIDE SEQUENCE [LARGE SCALE GENOMIC DNA]</scope>
</reference>
<dbReference type="Pfam" id="PF07992">
    <property type="entry name" value="Pyr_redox_2"/>
    <property type="match status" value="1"/>
</dbReference>
<evidence type="ECO:0000256" key="2">
    <source>
        <dbReference type="ARBA" id="ARBA00023027"/>
    </source>
</evidence>
<dbReference type="GO" id="GO:0050660">
    <property type="term" value="F:flavin adenine dinucleotide binding"/>
    <property type="evidence" value="ECO:0007669"/>
    <property type="project" value="TreeGrafter"/>
</dbReference>
<keyword evidence="7" id="KW-1185">Reference proteome</keyword>
<keyword evidence="3" id="KW-1015">Disulfide bond</keyword>
<dbReference type="GO" id="GO:0004148">
    <property type="term" value="F:dihydrolipoyl dehydrogenase (NADH) activity"/>
    <property type="evidence" value="ECO:0007669"/>
    <property type="project" value="TreeGrafter"/>
</dbReference>
<organism evidence="6 7">
    <name type="scientific">Reticulomyxa filosa</name>
    <dbReference type="NCBI Taxonomy" id="46433"/>
    <lineage>
        <taxon>Eukaryota</taxon>
        <taxon>Sar</taxon>
        <taxon>Rhizaria</taxon>
        <taxon>Retaria</taxon>
        <taxon>Foraminifera</taxon>
        <taxon>Monothalamids</taxon>
        <taxon>Reticulomyxidae</taxon>
        <taxon>Reticulomyxa</taxon>
    </lineage>
</organism>
<evidence type="ECO:0000256" key="1">
    <source>
        <dbReference type="ARBA" id="ARBA00007532"/>
    </source>
</evidence>
<dbReference type="SUPFAM" id="SSF51905">
    <property type="entry name" value="FAD/NAD(P)-binding domain"/>
    <property type="match status" value="2"/>
</dbReference>